<dbReference type="InterPro" id="IPR009928">
    <property type="entry name" value="DnaI_N"/>
</dbReference>
<dbReference type="PANTHER" id="PTHR30050">
    <property type="entry name" value="CHROMOSOMAL REPLICATION INITIATOR PROTEIN DNAA"/>
    <property type="match status" value="1"/>
</dbReference>
<dbReference type="Proteomes" id="UP000191200">
    <property type="component" value="Chromosome"/>
</dbReference>
<dbReference type="SUPFAM" id="SSF52540">
    <property type="entry name" value="P-loop containing nucleoside triphosphate hydrolases"/>
    <property type="match status" value="1"/>
</dbReference>
<sequence>MKHINQHLNRTVNNQNINDRLIQLMEVVQKDKDVQEFIASNREYLSDEDILKSSAKLYEYVKEKEKFLANDASMIAPGYEPKLFLNHHFIDVTYVPTEELIRKKEYETVRNRVNAISMPKDIKDASLDSFNITSERKEALSASITFMNDYLDNPKEFHQGLYLYGTFGVGKTYLLGAIANSLAIKGVKSTILHFPTFCVEMKQSIKDDSVASKLDSVKKTPILMLDDIGADSMSTWIRDDILGVILQYRMQEKLPTFFSSNLDMKQLEEEHLRFSQKGDDEPLKAKRIMERIKYLSKQITMIGENRRLDNEF</sequence>
<dbReference type="PANTHER" id="PTHR30050:SF8">
    <property type="entry name" value="PRIMOSOMAL PROTEIN DNAI"/>
    <property type="match status" value="1"/>
</dbReference>
<feature type="domain" description="IstB-like ATP-binding" evidence="1">
    <location>
        <begin position="100"/>
        <end position="310"/>
    </location>
</feature>
<dbReference type="GO" id="GO:0006260">
    <property type="term" value="P:DNA replication"/>
    <property type="evidence" value="ECO:0007669"/>
    <property type="project" value="TreeGrafter"/>
</dbReference>
<dbReference type="CDD" id="cd00009">
    <property type="entry name" value="AAA"/>
    <property type="match status" value="1"/>
</dbReference>
<dbReference type="STRING" id="519472.BHY08_05015"/>
<gene>
    <name evidence="3" type="ORF">BHY08_05015</name>
</gene>
<dbReference type="RefSeq" id="WP_071456831.1">
    <property type="nucleotide sequence ID" value="NZ_CP017267.1"/>
</dbReference>
<dbReference type="KEGG" id="vte:BHY08_05015"/>
<evidence type="ECO:0000259" key="1">
    <source>
        <dbReference type="Pfam" id="PF01695"/>
    </source>
</evidence>
<dbReference type="AlphaFoldDB" id="A0A1J0A5Q4"/>
<dbReference type="OrthoDB" id="61127at2"/>
<proteinExistence type="predicted"/>
<dbReference type="Gene3D" id="3.40.50.300">
    <property type="entry name" value="P-loop containing nucleotide triphosphate hydrolases"/>
    <property type="match status" value="1"/>
</dbReference>
<dbReference type="InterPro" id="IPR002611">
    <property type="entry name" value="IstB_ATP-bd"/>
</dbReference>
<dbReference type="EMBL" id="CP017267">
    <property type="protein sequence ID" value="APB31242.1"/>
    <property type="molecule type" value="Genomic_DNA"/>
</dbReference>
<dbReference type="NCBIfam" id="NF006505">
    <property type="entry name" value="PRK08939.1"/>
    <property type="match status" value="1"/>
</dbReference>
<reference evidence="3 4" key="1">
    <citation type="submission" date="2016-09" db="EMBL/GenBank/DDBJ databases">
        <title>Vagococcus teuberi sp. nov., isolated from the Malian artisanal sour milk fene.</title>
        <authorList>
            <person name="Wullschleger S."/>
            <person name="Seifert C."/>
            <person name="Baumgartner S."/>
            <person name="Lacroix C."/>
            <person name="Bonfoh B."/>
            <person name="Stevens M.J."/>
            <person name="Meile L."/>
        </authorList>
    </citation>
    <scope>NUCLEOTIDE SEQUENCE [LARGE SCALE GENOMIC DNA]</scope>
    <source>
        <strain evidence="3 4">DSM 21459</strain>
    </source>
</reference>
<dbReference type="InterPro" id="IPR027417">
    <property type="entry name" value="P-loop_NTPase"/>
</dbReference>
<evidence type="ECO:0000313" key="3">
    <source>
        <dbReference type="EMBL" id="APB31242.1"/>
    </source>
</evidence>
<feature type="domain" description="Primosomal DnaI N-terminal" evidence="2">
    <location>
        <begin position="1"/>
        <end position="94"/>
    </location>
</feature>
<dbReference type="GO" id="GO:0005524">
    <property type="term" value="F:ATP binding"/>
    <property type="evidence" value="ECO:0007669"/>
    <property type="project" value="InterPro"/>
</dbReference>
<keyword evidence="4" id="KW-1185">Reference proteome</keyword>
<dbReference type="Pfam" id="PF01695">
    <property type="entry name" value="IstB_IS21"/>
    <property type="match status" value="1"/>
</dbReference>
<evidence type="ECO:0000259" key="2">
    <source>
        <dbReference type="Pfam" id="PF07319"/>
    </source>
</evidence>
<evidence type="ECO:0000313" key="4">
    <source>
        <dbReference type="Proteomes" id="UP000191200"/>
    </source>
</evidence>
<dbReference type="Pfam" id="PF07319">
    <property type="entry name" value="DnaI_N"/>
    <property type="match status" value="1"/>
</dbReference>
<protein>
    <submittedName>
        <fullName evidence="3">Primosomal protein DnaI</fullName>
    </submittedName>
</protein>
<accession>A0A1J0A5Q4</accession>
<name>A0A1J0A5Q4_9ENTE</name>
<organism evidence="3 4">
    <name type="scientific">Vagococcus teuberi</name>
    <dbReference type="NCBI Taxonomy" id="519472"/>
    <lineage>
        <taxon>Bacteria</taxon>
        <taxon>Bacillati</taxon>
        <taxon>Bacillota</taxon>
        <taxon>Bacilli</taxon>
        <taxon>Lactobacillales</taxon>
        <taxon>Enterococcaceae</taxon>
        <taxon>Vagococcus</taxon>
    </lineage>
</organism>